<proteinExistence type="predicted"/>
<dbReference type="EMBL" id="JARLKZ010000020">
    <property type="protein sequence ID" value="MEC0242819.1"/>
    <property type="molecule type" value="Genomic_DNA"/>
</dbReference>
<evidence type="ECO:0000313" key="3">
    <source>
        <dbReference type="EMBL" id="MEC0242819.1"/>
    </source>
</evidence>
<feature type="signal peptide" evidence="1">
    <location>
        <begin position="1"/>
        <end position="25"/>
    </location>
</feature>
<dbReference type="InterPro" id="IPR012854">
    <property type="entry name" value="Cu_amine_oxidase-like_N"/>
</dbReference>
<sequence length="159" mass="17470">MKDKVKGLVLGIAIGTMLTGATAFAASETNIKVAIQKLGIYVDGTKKASADAIIYKGTTYVPARLVSNAIGKEIGLVNGGLYIGKQPAIKITEEKAIDLVIDKFDKTEKVNFKVIFMMDSQDDTNYYIGAYEDFPERILIYKRYVVNKNSGTVTIEPEY</sequence>
<evidence type="ECO:0000259" key="2">
    <source>
        <dbReference type="Pfam" id="PF07833"/>
    </source>
</evidence>
<feature type="domain" description="Copper amine oxidase-like N-terminal" evidence="2">
    <location>
        <begin position="24"/>
        <end position="75"/>
    </location>
</feature>
<dbReference type="SUPFAM" id="SSF55383">
    <property type="entry name" value="Copper amine oxidase, domain N"/>
    <property type="match status" value="1"/>
</dbReference>
<feature type="chain" id="PRO_5045608692" evidence="1">
    <location>
        <begin position="26"/>
        <end position="159"/>
    </location>
</feature>
<dbReference type="Proteomes" id="UP001344632">
    <property type="component" value="Unassembled WGS sequence"/>
</dbReference>
<dbReference type="Gene3D" id="3.30.457.10">
    <property type="entry name" value="Copper amine oxidase-like, N-terminal domain"/>
    <property type="match status" value="1"/>
</dbReference>
<name>A0ABU6GTW7_9BACL</name>
<dbReference type="RefSeq" id="WP_326090580.1">
    <property type="nucleotide sequence ID" value="NZ_JARLKZ010000020.1"/>
</dbReference>
<dbReference type="InterPro" id="IPR036582">
    <property type="entry name" value="Mao_N_sf"/>
</dbReference>
<keyword evidence="1" id="KW-0732">Signal</keyword>
<comment type="caution">
    <text evidence="3">The sequence shown here is derived from an EMBL/GenBank/DDBJ whole genome shotgun (WGS) entry which is preliminary data.</text>
</comment>
<gene>
    <name evidence="3" type="ORF">P4H66_23695</name>
</gene>
<keyword evidence="4" id="KW-1185">Reference proteome</keyword>
<organism evidence="3 4">
    <name type="scientific">Paenibacillus dokdonensis</name>
    <dbReference type="NCBI Taxonomy" id="2567944"/>
    <lineage>
        <taxon>Bacteria</taxon>
        <taxon>Bacillati</taxon>
        <taxon>Bacillota</taxon>
        <taxon>Bacilli</taxon>
        <taxon>Bacillales</taxon>
        <taxon>Paenibacillaceae</taxon>
        <taxon>Paenibacillus</taxon>
    </lineage>
</organism>
<accession>A0ABU6GTW7</accession>
<evidence type="ECO:0000313" key="4">
    <source>
        <dbReference type="Proteomes" id="UP001344632"/>
    </source>
</evidence>
<protein>
    <submittedName>
        <fullName evidence="3">Stalk domain-containing protein</fullName>
    </submittedName>
</protein>
<evidence type="ECO:0000256" key="1">
    <source>
        <dbReference type="SAM" id="SignalP"/>
    </source>
</evidence>
<reference evidence="3 4" key="1">
    <citation type="submission" date="2023-03" db="EMBL/GenBank/DDBJ databases">
        <title>Bacillus Genome Sequencing.</title>
        <authorList>
            <person name="Dunlap C."/>
        </authorList>
    </citation>
    <scope>NUCLEOTIDE SEQUENCE [LARGE SCALE GENOMIC DNA]</scope>
    <source>
        <strain evidence="3 4">BD-525</strain>
    </source>
</reference>
<dbReference type="Pfam" id="PF07833">
    <property type="entry name" value="Cu_amine_oxidN1"/>
    <property type="match status" value="1"/>
</dbReference>